<dbReference type="Gene3D" id="3.30.360.10">
    <property type="entry name" value="Dihydrodipicolinate Reductase, domain 2"/>
    <property type="match status" value="1"/>
</dbReference>
<dbReference type="EMBL" id="LT840184">
    <property type="protein sequence ID" value="SMF88733.1"/>
    <property type="molecule type" value="Genomic_DNA"/>
</dbReference>
<name>A0A1X7HL70_9BACL</name>
<dbReference type="SUPFAM" id="SSF51735">
    <property type="entry name" value="NAD(P)-binding Rossmann-fold domains"/>
    <property type="match status" value="1"/>
</dbReference>
<protein>
    <submittedName>
        <fullName evidence="2">Saccharopine dehydrogenase, NADP-dependent</fullName>
    </submittedName>
</protein>
<sequence>MKDKIVVIGGYGQVGQVICSSLGDLFPGKVYAAGRSFDKAARFAATTGNKVIPIQLDAHDINAVDLLEEGTIVVMCLDQDNTNFVERCLQKKIHYIDISASHDFLSKVRSIEKHMTSLESTSVLSVGLAPGLTNMLVKQCVNRMDQVHSADIFIMLGLGEQHGHAAIEWMVDNIASSFSVVENGVNKQVRSLEEGKTTDFPGKFGRRTAYRFNFSDQHVLPETLGISSVSTRICFDSSWITRLIALMKKLGVYRSLQYPAVRRSMINLLSKFHLGTEVYAAKVSANGINNAQSVCYECSIHGQSESFITGKTAAFIAKKMYLQDYRPGIFHTEELFEPMELFEELKAWATFEEGWKS</sequence>
<reference evidence="3" key="1">
    <citation type="submission" date="2017-04" db="EMBL/GenBank/DDBJ databases">
        <authorList>
            <person name="Varghese N."/>
            <person name="Submissions S."/>
        </authorList>
    </citation>
    <scope>NUCLEOTIDE SEQUENCE [LARGE SCALE GENOMIC DNA]</scope>
    <source>
        <strain evidence="3">N3/975</strain>
    </source>
</reference>
<accession>A0A1X7HL70</accession>
<dbReference type="Proteomes" id="UP000192940">
    <property type="component" value="Chromosome I"/>
</dbReference>
<dbReference type="PANTHER" id="PTHR43796">
    <property type="entry name" value="CARBOXYNORSPERMIDINE SYNTHASE"/>
    <property type="match status" value="1"/>
</dbReference>
<dbReference type="RefSeq" id="WP_208915153.1">
    <property type="nucleotide sequence ID" value="NZ_LT840184.1"/>
</dbReference>
<dbReference type="Gene3D" id="3.40.50.720">
    <property type="entry name" value="NAD(P)-binding Rossmann-like Domain"/>
    <property type="match status" value="1"/>
</dbReference>
<dbReference type="InterPro" id="IPR005097">
    <property type="entry name" value="Sacchrp_dh_NADP-bd"/>
</dbReference>
<evidence type="ECO:0000259" key="1">
    <source>
        <dbReference type="Pfam" id="PF03435"/>
    </source>
</evidence>
<dbReference type="STRING" id="1313296.SAMN05661091_4387"/>
<evidence type="ECO:0000313" key="3">
    <source>
        <dbReference type="Proteomes" id="UP000192940"/>
    </source>
</evidence>
<gene>
    <name evidence="2" type="ORF">SAMN05661091_4387</name>
</gene>
<feature type="domain" description="Saccharopine dehydrogenase NADP binding" evidence="1">
    <location>
        <begin position="5"/>
        <end position="100"/>
    </location>
</feature>
<keyword evidence="3" id="KW-1185">Reference proteome</keyword>
<dbReference type="InterPro" id="IPR036291">
    <property type="entry name" value="NAD(P)-bd_dom_sf"/>
</dbReference>
<evidence type="ECO:0000313" key="2">
    <source>
        <dbReference type="EMBL" id="SMF88733.1"/>
    </source>
</evidence>
<dbReference type="AlphaFoldDB" id="A0A1X7HL70"/>
<organism evidence="2 3">
    <name type="scientific">Paenibacillus uliginis N3/975</name>
    <dbReference type="NCBI Taxonomy" id="1313296"/>
    <lineage>
        <taxon>Bacteria</taxon>
        <taxon>Bacillati</taxon>
        <taxon>Bacillota</taxon>
        <taxon>Bacilli</taxon>
        <taxon>Bacillales</taxon>
        <taxon>Paenibacillaceae</taxon>
        <taxon>Paenibacillus</taxon>
    </lineage>
</organism>
<proteinExistence type="predicted"/>
<dbReference type="PANTHER" id="PTHR43796:SF2">
    <property type="entry name" value="CARBOXYNORSPERMIDINE SYNTHASE"/>
    <property type="match status" value="1"/>
</dbReference>
<dbReference type="Pfam" id="PF03435">
    <property type="entry name" value="Sacchrp_dh_NADP"/>
    <property type="match status" value="1"/>
</dbReference>